<dbReference type="InterPro" id="IPR036366">
    <property type="entry name" value="PGBDSf"/>
</dbReference>
<dbReference type="InterPro" id="IPR036365">
    <property type="entry name" value="PGBD-like_sf"/>
</dbReference>
<dbReference type="PANTHER" id="PTHR30469:SF15">
    <property type="entry name" value="HLYD FAMILY OF SECRETION PROTEINS"/>
    <property type="match status" value="1"/>
</dbReference>
<dbReference type="GO" id="GO:0015562">
    <property type="term" value="F:efflux transmembrane transporter activity"/>
    <property type="evidence" value="ECO:0007669"/>
    <property type="project" value="TreeGrafter"/>
</dbReference>
<proteinExistence type="predicted"/>
<dbReference type="PANTHER" id="PTHR30469">
    <property type="entry name" value="MULTIDRUG RESISTANCE PROTEIN MDTA"/>
    <property type="match status" value="1"/>
</dbReference>
<dbReference type="RefSeq" id="WP_133615354.1">
    <property type="nucleotide sequence ID" value="NZ_SNYA01000001.1"/>
</dbReference>
<dbReference type="Gene3D" id="2.40.420.20">
    <property type="match status" value="1"/>
</dbReference>
<feature type="region of interest" description="Disordered" evidence="1">
    <location>
        <begin position="1"/>
        <end position="30"/>
    </location>
</feature>
<gene>
    <name evidence="4" type="ORF">EDF62_0023</name>
</gene>
<sequence>MFRRTSEVSRAPDPHELSAATPAEEDGAGQRRRTRLLWIAGIALLVGLGGGGSYLAYASASEPTQEPTKPKLDTAKIEEGTLTGSRTIPGVLDFAQTRDQASEIAGTLTGTPAAGSTVDHGGVLFSVDNQGVYLFNGALPAWRAFETGMSDGPDVKQLEENLSAAGHFGYTPDEEFDWNTKNAIALWQESTGQAETGRIDLGRVVFSASSVRIADVLASVGDRVGPGIPVVKLSALQQAVTADLKLGDQKLAVLDTPVEIQLPGGTTTTGKITGIGQPTERESNGSKSVVIPITVTLDTPEDAQGIQKANVTVDVPSETREGVLSVPLEALIALPDGGFGVETAHADGTTSKVPVTTGLFAGGRVEVSGEKIKAGMEVVVPGS</sequence>
<evidence type="ECO:0000256" key="2">
    <source>
        <dbReference type="SAM" id="Phobius"/>
    </source>
</evidence>
<feature type="transmembrane region" description="Helical" evidence="2">
    <location>
        <begin position="36"/>
        <end position="57"/>
    </location>
</feature>
<evidence type="ECO:0000313" key="5">
    <source>
        <dbReference type="Proteomes" id="UP000295601"/>
    </source>
</evidence>
<evidence type="ECO:0000256" key="1">
    <source>
        <dbReference type="SAM" id="MobiDB-lite"/>
    </source>
</evidence>
<dbReference type="Gene3D" id="1.10.101.10">
    <property type="entry name" value="PGBD-like superfamily/PGBD"/>
    <property type="match status" value="1"/>
</dbReference>
<dbReference type="OrthoDB" id="3268648at2"/>
<dbReference type="Pfam" id="PF01471">
    <property type="entry name" value="PG_binding_1"/>
    <property type="match status" value="1"/>
</dbReference>
<dbReference type="Proteomes" id="UP000295601">
    <property type="component" value="Unassembled WGS sequence"/>
</dbReference>
<keyword evidence="2" id="KW-0472">Membrane</keyword>
<dbReference type="GO" id="GO:1990281">
    <property type="term" value="C:efflux pump complex"/>
    <property type="evidence" value="ECO:0007669"/>
    <property type="project" value="TreeGrafter"/>
</dbReference>
<reference evidence="4 5" key="1">
    <citation type="submission" date="2019-03" db="EMBL/GenBank/DDBJ databases">
        <title>Genomic analyses of the natural microbiome of Caenorhabditis elegans.</title>
        <authorList>
            <person name="Samuel B."/>
        </authorList>
    </citation>
    <scope>NUCLEOTIDE SEQUENCE [LARGE SCALE GENOMIC DNA]</scope>
    <source>
        <strain evidence="4 5">JUb18</strain>
    </source>
</reference>
<feature type="compositionally biased region" description="Basic and acidic residues" evidence="1">
    <location>
        <begin position="1"/>
        <end position="16"/>
    </location>
</feature>
<dbReference type="SUPFAM" id="SSF47090">
    <property type="entry name" value="PGBD-like"/>
    <property type="match status" value="1"/>
</dbReference>
<dbReference type="InterPro" id="IPR002477">
    <property type="entry name" value="Peptidoglycan-bd-like"/>
</dbReference>
<dbReference type="EMBL" id="SNYA01000001">
    <property type="protein sequence ID" value="TDP95346.1"/>
    <property type="molecule type" value="Genomic_DNA"/>
</dbReference>
<evidence type="ECO:0000313" key="4">
    <source>
        <dbReference type="EMBL" id="TDP95346.1"/>
    </source>
</evidence>
<organism evidence="4 5">
    <name type="scientific">Leucobacter luti</name>
    <dbReference type="NCBI Taxonomy" id="340320"/>
    <lineage>
        <taxon>Bacteria</taxon>
        <taxon>Bacillati</taxon>
        <taxon>Actinomycetota</taxon>
        <taxon>Actinomycetes</taxon>
        <taxon>Micrococcales</taxon>
        <taxon>Microbacteriaceae</taxon>
        <taxon>Leucobacter</taxon>
    </lineage>
</organism>
<keyword evidence="2" id="KW-0812">Transmembrane</keyword>
<accession>A0A4R6S8Y0</accession>
<dbReference type="AlphaFoldDB" id="A0A4R6S8Y0"/>
<name>A0A4R6S8Y0_9MICO</name>
<comment type="caution">
    <text evidence="4">The sequence shown here is derived from an EMBL/GenBank/DDBJ whole genome shotgun (WGS) entry which is preliminary data.</text>
</comment>
<keyword evidence="2" id="KW-1133">Transmembrane helix</keyword>
<keyword evidence="5" id="KW-1185">Reference proteome</keyword>
<feature type="domain" description="Peptidoglycan binding-like" evidence="3">
    <location>
        <begin position="152"/>
        <end position="200"/>
    </location>
</feature>
<protein>
    <submittedName>
        <fullName evidence="4">Multidrug efflux pump subunit AcrA (Membrane-fusion protein)</fullName>
    </submittedName>
</protein>
<evidence type="ECO:0000259" key="3">
    <source>
        <dbReference type="Pfam" id="PF01471"/>
    </source>
</evidence>